<keyword evidence="3" id="KW-1185">Reference proteome</keyword>
<dbReference type="Pfam" id="PF19077">
    <property type="entry name" value="Big_13"/>
    <property type="match status" value="1"/>
</dbReference>
<feature type="non-terminal residue" evidence="2">
    <location>
        <position position="122"/>
    </location>
</feature>
<feature type="domain" description="Bacterial Ig-like" evidence="1">
    <location>
        <begin position="2"/>
        <end position="47"/>
    </location>
</feature>
<dbReference type="AlphaFoldDB" id="A0A558HDA2"/>
<dbReference type="InterPro" id="IPR044016">
    <property type="entry name" value="Big_13"/>
</dbReference>
<dbReference type="EMBL" id="VNFH01000024">
    <property type="protein sequence ID" value="TVU67108.1"/>
    <property type="molecule type" value="Genomic_DNA"/>
</dbReference>
<protein>
    <recommendedName>
        <fullName evidence="1">Bacterial Ig-like domain-containing protein</fullName>
    </recommendedName>
</protein>
<evidence type="ECO:0000259" key="1">
    <source>
        <dbReference type="Pfam" id="PF19077"/>
    </source>
</evidence>
<reference evidence="2 3" key="1">
    <citation type="submission" date="2019-07" db="EMBL/GenBank/DDBJ databases">
        <title>Diversity of Bacteria from Kongsfjorden, Arctic.</title>
        <authorList>
            <person name="Yu Y."/>
        </authorList>
    </citation>
    <scope>NUCLEOTIDE SEQUENCE [LARGE SCALE GENOMIC DNA]</scope>
    <source>
        <strain evidence="2 3">SM1923</strain>
    </source>
</reference>
<evidence type="ECO:0000313" key="2">
    <source>
        <dbReference type="EMBL" id="TVU67108.1"/>
    </source>
</evidence>
<dbReference type="OrthoDB" id="8884034at2"/>
<gene>
    <name evidence="2" type="ORF">FQP86_17510</name>
</gene>
<organism evidence="2 3">
    <name type="scientific">Cobetia crustatorum</name>
    <dbReference type="NCBI Taxonomy" id="553385"/>
    <lineage>
        <taxon>Bacteria</taxon>
        <taxon>Pseudomonadati</taxon>
        <taxon>Pseudomonadota</taxon>
        <taxon>Gammaproteobacteria</taxon>
        <taxon>Oceanospirillales</taxon>
        <taxon>Halomonadaceae</taxon>
        <taxon>Cobetia</taxon>
    </lineage>
</organism>
<dbReference type="RefSeq" id="WP_144728122.1">
    <property type="nucleotide sequence ID" value="NZ_CAWOWR010000081.1"/>
</dbReference>
<comment type="caution">
    <text evidence="2">The sequence shown here is derived from an EMBL/GenBank/DDBJ whole genome shotgun (WGS) entry which is preliminary data.</text>
</comment>
<name>A0A558HDA2_9GAMM</name>
<dbReference type="Gene3D" id="3.30.420.430">
    <property type="match status" value="1"/>
</dbReference>
<sequence>MADANGAWTFTPETELADGEHVFTVTATDAAGNISVPSAEFALIVDTIAPANPTLTLISDTNINDDGITSNGEVTVSGLEDGETWEYTVDGETWLDGTGTTFSLDEGVYADGDVQIRQTDVA</sequence>
<proteinExistence type="predicted"/>
<evidence type="ECO:0000313" key="3">
    <source>
        <dbReference type="Proteomes" id="UP000319941"/>
    </source>
</evidence>
<dbReference type="STRING" id="553385.GCA_000591415_02822"/>
<accession>A0A558HDA2</accession>
<dbReference type="Proteomes" id="UP000319941">
    <property type="component" value="Unassembled WGS sequence"/>
</dbReference>